<dbReference type="InterPro" id="IPR036942">
    <property type="entry name" value="Beta-barrel_TonB_sf"/>
</dbReference>
<dbReference type="PANTHER" id="PTHR40980:SF3">
    <property type="entry name" value="TONB-DEPENDENT RECEPTOR-LIKE BETA-BARREL DOMAIN-CONTAINING PROTEIN"/>
    <property type="match status" value="1"/>
</dbReference>
<keyword evidence="4" id="KW-0798">TonB box</keyword>
<dbReference type="AlphaFoldDB" id="K4KMX8"/>
<evidence type="ECO:0000313" key="8">
    <source>
        <dbReference type="EMBL" id="AFV00530.1"/>
    </source>
</evidence>
<proteinExistence type="inferred from homology"/>
<reference evidence="8 9" key="1">
    <citation type="journal article" date="2013" name="Genome Announc.">
        <title>Complete genome sequence of Simiduia agarivorans SA1(T), a marine bacterium able to degrade a variety of polysaccharides.</title>
        <authorList>
            <person name="Lin S.Y."/>
            <person name="Shieh W.Y."/>
            <person name="Chen J.S."/>
            <person name="Tang S.L."/>
        </authorList>
    </citation>
    <scope>NUCLEOTIDE SEQUENCE [LARGE SCALE GENOMIC DNA]</scope>
    <source>
        <strain evidence="9">DSM 21679 / JCM 13881 / BCRC 17597 / SA1</strain>
    </source>
</reference>
<evidence type="ECO:0000256" key="3">
    <source>
        <dbReference type="ARBA" id="ARBA00023237"/>
    </source>
</evidence>
<dbReference type="InterPro" id="IPR037066">
    <property type="entry name" value="Plug_dom_sf"/>
</dbReference>
<dbReference type="HOGENOM" id="CLU_006935_2_0_6"/>
<evidence type="ECO:0000313" key="9">
    <source>
        <dbReference type="Proteomes" id="UP000000466"/>
    </source>
</evidence>
<dbReference type="STRING" id="1117647.M5M_16995"/>
<dbReference type="GO" id="GO:0009279">
    <property type="term" value="C:cell outer membrane"/>
    <property type="evidence" value="ECO:0007669"/>
    <property type="project" value="UniProtKB-SubCell"/>
</dbReference>
<dbReference type="Pfam" id="PF00593">
    <property type="entry name" value="TonB_dep_Rec_b-barrel"/>
    <property type="match status" value="1"/>
</dbReference>
<dbReference type="CDD" id="cd01347">
    <property type="entry name" value="ligand_gated_channel"/>
    <property type="match status" value="1"/>
</dbReference>
<sequence length="923" mass="100792">MSRVINSFKRGALAASVAMINAGLLLPASALAQDEVLEEVVVSGIRSSLTNAMDIKRDATGVVDAISAEDIGKFPDTNLAESLQRITGVSIDRTGNEGNQVTVRGFGPQFNLVTMNGRQMPNSTALGSQAVSRSFNFREIASESVSGVEVHKTGRADVPSGGIGATIDIKTHRPFDFDELVLQGSIKGVVDTSVNNGDKITPEVSALYSQTFADDKFGVLLAFSHAERNYGQDRIGTQNGWSRGYPGIVSADTSAIDTSRNPTLATWRIPTVDLDKSDYTRERQNAQLVLQFAPMDNLTITGDYNLSRLDERGDMNRMSFWFDWVETGTADVNGTIIDQFKSDDELNFWGWEYAFKTDNDAYGLNVEWDVSDSLTLELDLSNATSHANPGALPAETIANLKNPFGAAAPVDISADFTGKLPTVSYDDSGLPGGAYALSNIEGDLYQERGREMKNTISQARFAGVWRNQDGGALEAINFGLEKTQYDVDVVELYSGNFGLGGGAMDISGLDLTFIPGAIGFEYIPQFSTRQFMDLVDQQGLRTPTSLSKNGIEEDTTAAFMSLDFATDFNGMTVRTNAGVRYEKTNVDSYTVTNPVVGFNWITPLEMSKVLAADEQAETLDGDYEHFLPNLSVAMELTDSVTARAAYSRTVARSNIDAMYPGTNLTNHLSTGPFKANQGNPGLLPYTSDNMDFSLEWYYDEGSYISGGYFRKNVDNFIAVGQEDRVIEGPDGPLTDPSAAARPGCPGGSALNPVPACLSQPGDPVITWEVTTPQNLNNSTVDGWEFNVQHMFGESGFGVIANYTMVDSKDKYDVYSLENDLALPGLSDSANLVGFYENHGFQARIAYNWRDKFLLASGIEPTFTAAYSQVDLSASYDITENFNVFVEGLNVTDEATHRYGRWENQIRDYEEYGPRYNIGVRAKF</sequence>
<comment type="subcellular location">
    <subcellularLocation>
        <location evidence="1 4">Cell outer membrane</location>
    </subcellularLocation>
</comment>
<dbReference type="Gene3D" id="2.40.170.20">
    <property type="entry name" value="TonB-dependent receptor, beta-barrel domain"/>
    <property type="match status" value="1"/>
</dbReference>
<feature type="chain" id="PRO_5003878497" evidence="5">
    <location>
        <begin position="33"/>
        <end position="923"/>
    </location>
</feature>
<feature type="domain" description="TonB-dependent receptor plug" evidence="7">
    <location>
        <begin position="56"/>
        <end position="164"/>
    </location>
</feature>
<keyword evidence="3" id="KW-0998">Cell outer membrane</keyword>
<dbReference type="eggNOG" id="COG1629">
    <property type="taxonomic scope" value="Bacteria"/>
</dbReference>
<dbReference type="PANTHER" id="PTHR40980">
    <property type="entry name" value="PLUG DOMAIN-CONTAINING PROTEIN"/>
    <property type="match status" value="1"/>
</dbReference>
<dbReference type="InterPro" id="IPR010104">
    <property type="entry name" value="TonB_rcpt_bac"/>
</dbReference>
<dbReference type="RefSeq" id="WP_015048682.1">
    <property type="nucleotide sequence ID" value="NC_018868.3"/>
</dbReference>
<dbReference type="KEGG" id="saga:M5M_16995"/>
<dbReference type="NCBIfam" id="TIGR01782">
    <property type="entry name" value="TonB-Xanth-Caul"/>
    <property type="match status" value="1"/>
</dbReference>
<keyword evidence="8" id="KW-0675">Receptor</keyword>
<dbReference type="EMBL" id="CP003746">
    <property type="protein sequence ID" value="AFV00530.1"/>
    <property type="molecule type" value="Genomic_DNA"/>
</dbReference>
<gene>
    <name evidence="8" type="ordered locus">M5M_16995</name>
</gene>
<accession>K4KMX8</accession>
<keyword evidence="9" id="KW-1185">Reference proteome</keyword>
<evidence type="ECO:0000259" key="6">
    <source>
        <dbReference type="Pfam" id="PF00593"/>
    </source>
</evidence>
<dbReference type="InterPro" id="IPR000531">
    <property type="entry name" value="Beta-barrel_TonB"/>
</dbReference>
<evidence type="ECO:0000256" key="5">
    <source>
        <dbReference type="SAM" id="SignalP"/>
    </source>
</evidence>
<evidence type="ECO:0000256" key="2">
    <source>
        <dbReference type="ARBA" id="ARBA00023136"/>
    </source>
</evidence>
<evidence type="ECO:0000259" key="7">
    <source>
        <dbReference type="Pfam" id="PF07715"/>
    </source>
</evidence>
<dbReference type="eggNOG" id="COG4771">
    <property type="taxonomic scope" value="Bacteria"/>
</dbReference>
<feature type="domain" description="TonB-dependent receptor-like beta-barrel" evidence="6">
    <location>
        <begin position="304"/>
        <end position="890"/>
    </location>
</feature>
<dbReference type="Pfam" id="PF07715">
    <property type="entry name" value="Plug"/>
    <property type="match status" value="1"/>
</dbReference>
<keyword evidence="5" id="KW-0732">Signal</keyword>
<feature type="signal peptide" evidence="5">
    <location>
        <begin position="1"/>
        <end position="32"/>
    </location>
</feature>
<comment type="similarity">
    <text evidence="4">Belongs to the TonB-dependent receptor family.</text>
</comment>
<protein>
    <submittedName>
        <fullName evidence="8">TonB-dependent receptor</fullName>
    </submittedName>
</protein>
<keyword evidence="2 4" id="KW-0472">Membrane</keyword>
<dbReference type="Gene3D" id="2.170.130.10">
    <property type="entry name" value="TonB-dependent receptor, plug domain"/>
    <property type="match status" value="1"/>
</dbReference>
<dbReference type="Proteomes" id="UP000000466">
    <property type="component" value="Chromosome"/>
</dbReference>
<organism evidence="8 9">
    <name type="scientific">Simiduia agarivorans (strain DSM 21679 / JCM 13881 / BCRC 17597 / SA1)</name>
    <dbReference type="NCBI Taxonomy" id="1117647"/>
    <lineage>
        <taxon>Bacteria</taxon>
        <taxon>Pseudomonadati</taxon>
        <taxon>Pseudomonadota</taxon>
        <taxon>Gammaproteobacteria</taxon>
        <taxon>Cellvibrionales</taxon>
        <taxon>Cellvibrionaceae</taxon>
        <taxon>Simiduia</taxon>
    </lineage>
</organism>
<name>K4KMX8_SIMAS</name>
<evidence type="ECO:0000256" key="1">
    <source>
        <dbReference type="ARBA" id="ARBA00004442"/>
    </source>
</evidence>
<dbReference type="SUPFAM" id="SSF56935">
    <property type="entry name" value="Porins"/>
    <property type="match status" value="1"/>
</dbReference>
<evidence type="ECO:0000256" key="4">
    <source>
        <dbReference type="RuleBase" id="RU003357"/>
    </source>
</evidence>
<dbReference type="InterPro" id="IPR012910">
    <property type="entry name" value="Plug_dom"/>
</dbReference>